<dbReference type="EMBL" id="AP024238">
    <property type="protein sequence ID" value="BCO29603.1"/>
    <property type="molecule type" value="Genomic_DNA"/>
</dbReference>
<evidence type="ECO:0000313" key="2">
    <source>
        <dbReference type="Proteomes" id="UP000824366"/>
    </source>
</evidence>
<evidence type="ECO:0000313" key="1">
    <source>
        <dbReference type="EMBL" id="BCO29603.1"/>
    </source>
</evidence>
<protein>
    <submittedName>
        <fullName evidence="1">Uncharacterized protein</fullName>
    </submittedName>
</protein>
<accession>A0ABN6DHC1</accession>
<sequence length="52" mass="6026">MYFYFSFEVIELTMVDRQRLSTIVSSVPNVINQIKSLAGSYITWRCTGHPII</sequence>
<reference evidence="1 2" key="1">
    <citation type="journal article" date="2021" name="Microbiol. Spectr.">
        <title>A Single Bacterium Capable of Oxidation and Reduction of Iron at Circumneutral pH.</title>
        <authorList>
            <person name="Kato S."/>
            <person name="Ohkuma M."/>
        </authorList>
    </citation>
    <scope>NUCLEOTIDE SEQUENCE [LARGE SCALE GENOMIC DNA]</scope>
    <source>
        <strain evidence="1 2">MIZ03</strain>
    </source>
</reference>
<keyword evidence="2" id="KW-1185">Reference proteome</keyword>
<proteinExistence type="predicted"/>
<dbReference type="Proteomes" id="UP000824366">
    <property type="component" value="Chromosome"/>
</dbReference>
<organism evidence="1 2">
    <name type="scientific">Rhodoferax lithotrophicus</name>
    <dbReference type="NCBI Taxonomy" id="2798804"/>
    <lineage>
        <taxon>Bacteria</taxon>
        <taxon>Pseudomonadati</taxon>
        <taxon>Pseudomonadota</taxon>
        <taxon>Betaproteobacteria</taxon>
        <taxon>Burkholderiales</taxon>
        <taxon>Comamonadaceae</taxon>
        <taxon>Rhodoferax</taxon>
    </lineage>
</organism>
<gene>
    <name evidence="1" type="ORF">MIZ03_4526</name>
</gene>
<name>A0ABN6DHC1_9BURK</name>